<dbReference type="SUPFAM" id="SSF54909">
    <property type="entry name" value="Dimeric alpha+beta barrel"/>
    <property type="match status" value="1"/>
</dbReference>
<feature type="domain" description="YCII-related" evidence="2">
    <location>
        <begin position="1"/>
        <end position="79"/>
    </location>
</feature>
<dbReference type="Proteomes" id="UP000596739">
    <property type="component" value="Unassembled WGS sequence"/>
</dbReference>
<dbReference type="Gene3D" id="3.30.70.1060">
    <property type="entry name" value="Dimeric alpha+beta barrel"/>
    <property type="match status" value="1"/>
</dbReference>
<keyword evidence="4" id="KW-1185">Reference proteome</keyword>
<organism evidence="3 4">
    <name type="scientific">Clostridium yunnanense</name>
    <dbReference type="NCBI Taxonomy" id="2800325"/>
    <lineage>
        <taxon>Bacteria</taxon>
        <taxon>Bacillati</taxon>
        <taxon>Bacillota</taxon>
        <taxon>Clostridia</taxon>
        <taxon>Eubacteriales</taxon>
        <taxon>Clostridiaceae</taxon>
        <taxon>Clostridium</taxon>
    </lineage>
</organism>
<evidence type="ECO:0000259" key="2">
    <source>
        <dbReference type="Pfam" id="PF03795"/>
    </source>
</evidence>
<sequence length="91" mass="10333">MTYVYLMKNEKPLDTDIITKHVEYLKKLKAEERLLLCGPFTDYPGGMVIFSAENIEEATNIAKADPLISSSCKTFEIRTIELANEGNNYLI</sequence>
<dbReference type="PANTHER" id="PTHR37828">
    <property type="entry name" value="GSR2449 PROTEIN"/>
    <property type="match status" value="1"/>
</dbReference>
<accession>A0ABS1ES75</accession>
<comment type="similarity">
    <text evidence="1">Belongs to the YciI family.</text>
</comment>
<name>A0ABS1ES75_9CLOT</name>
<protein>
    <recommendedName>
        <fullName evidence="2">YCII-related domain-containing protein</fullName>
    </recommendedName>
</protein>
<evidence type="ECO:0000313" key="3">
    <source>
        <dbReference type="EMBL" id="MBK1812143.1"/>
    </source>
</evidence>
<dbReference type="InterPro" id="IPR005545">
    <property type="entry name" value="YCII"/>
</dbReference>
<dbReference type="PANTHER" id="PTHR37828:SF1">
    <property type="entry name" value="YCII-RELATED DOMAIN-CONTAINING PROTEIN"/>
    <property type="match status" value="1"/>
</dbReference>
<evidence type="ECO:0000256" key="1">
    <source>
        <dbReference type="ARBA" id="ARBA00007689"/>
    </source>
</evidence>
<gene>
    <name evidence="3" type="ORF">JHL18_16085</name>
</gene>
<evidence type="ECO:0000313" key="4">
    <source>
        <dbReference type="Proteomes" id="UP000596739"/>
    </source>
</evidence>
<reference evidence="4" key="1">
    <citation type="submission" date="2021-01" db="EMBL/GenBank/DDBJ databases">
        <title>Genome public.</title>
        <authorList>
            <person name="Liu C."/>
            <person name="Sun Q."/>
        </authorList>
    </citation>
    <scope>NUCLEOTIDE SEQUENCE [LARGE SCALE GENOMIC DNA]</scope>
    <source>
        <strain evidence="4">YIM B02505</strain>
    </source>
</reference>
<comment type="caution">
    <text evidence="3">The sequence shown here is derived from an EMBL/GenBank/DDBJ whole genome shotgun (WGS) entry which is preliminary data.</text>
</comment>
<dbReference type="EMBL" id="JAENHN010000045">
    <property type="protein sequence ID" value="MBK1812143.1"/>
    <property type="molecule type" value="Genomic_DNA"/>
</dbReference>
<dbReference type="Pfam" id="PF03795">
    <property type="entry name" value="YCII"/>
    <property type="match status" value="1"/>
</dbReference>
<proteinExistence type="inferred from homology"/>
<dbReference type="InterPro" id="IPR011008">
    <property type="entry name" value="Dimeric_a/b-barrel"/>
</dbReference>